<accession>A0A097SSA6</accession>
<dbReference type="Pfam" id="PF01196">
    <property type="entry name" value="Ribosomal_L17"/>
    <property type="match status" value="1"/>
</dbReference>
<name>A0A097SSA6_9BACT</name>
<evidence type="ECO:0000256" key="5">
    <source>
        <dbReference type="RuleBase" id="RU000660"/>
    </source>
</evidence>
<dbReference type="PANTHER" id="PTHR14413">
    <property type="entry name" value="RIBOSOMAL PROTEIN L17"/>
    <property type="match status" value="1"/>
</dbReference>
<dbReference type="KEGG" id="mgj:MGM1_1000"/>
<evidence type="ECO:0000256" key="4">
    <source>
        <dbReference type="ARBA" id="ARBA00035494"/>
    </source>
</evidence>
<dbReference type="GO" id="GO:0006412">
    <property type="term" value="P:translation"/>
    <property type="evidence" value="ECO:0007669"/>
    <property type="project" value="InterPro"/>
</dbReference>
<dbReference type="GO" id="GO:0003735">
    <property type="term" value="F:structural constituent of ribosome"/>
    <property type="evidence" value="ECO:0007669"/>
    <property type="project" value="InterPro"/>
</dbReference>
<dbReference type="GO" id="GO:0022625">
    <property type="term" value="C:cytosolic large ribosomal subunit"/>
    <property type="evidence" value="ECO:0007669"/>
    <property type="project" value="TreeGrafter"/>
</dbReference>
<dbReference type="STRING" id="1318617.MGM1_1000"/>
<organism evidence="7 8">
    <name type="scientific">Candidatus Malacoplasma girerdii</name>
    <dbReference type="NCBI Taxonomy" id="1318617"/>
    <lineage>
        <taxon>Bacteria</taxon>
        <taxon>Bacillati</taxon>
        <taxon>Mycoplasmatota</taxon>
        <taxon>Mycoplasmoidales</taxon>
        <taxon>Mycoplasmoidaceae</taxon>
        <taxon>Malacoplasma</taxon>
    </lineage>
</organism>
<keyword evidence="8" id="KW-1185">Reference proteome</keyword>
<keyword evidence="3 5" id="KW-0687">Ribonucleoprotein</keyword>
<evidence type="ECO:0000256" key="3">
    <source>
        <dbReference type="ARBA" id="ARBA00023274"/>
    </source>
</evidence>
<dbReference type="InterPro" id="IPR047859">
    <property type="entry name" value="Ribosomal_bL17_CS"/>
</dbReference>
<gene>
    <name evidence="7" type="primary">rplQ</name>
    <name evidence="7" type="ORF">MGM1_1000</name>
</gene>
<dbReference type="HOGENOM" id="CLU_074407_2_2_14"/>
<evidence type="ECO:0000256" key="1">
    <source>
        <dbReference type="ARBA" id="ARBA00008777"/>
    </source>
</evidence>
<comment type="similarity">
    <text evidence="1 5">Belongs to the bacterial ribosomal protein bL17 family.</text>
</comment>
<sequence length="118" mass="13471">MSFINKKGKTTAWRKMVIRQQVTDVIAYGKIITTITKAKETQKHVDKLITLAKNPTLFNIRRMHAIVLDNSKLTKDEVVKKAIEIAKKYKDRKGGYTSVLRVDERLGDNTSTALLRLV</sequence>
<dbReference type="eggNOG" id="COG0203">
    <property type="taxonomic scope" value="Bacteria"/>
</dbReference>
<evidence type="ECO:0000256" key="2">
    <source>
        <dbReference type="ARBA" id="ARBA00022980"/>
    </source>
</evidence>
<dbReference type="AlphaFoldDB" id="A0A097SSA6"/>
<dbReference type="SUPFAM" id="SSF64263">
    <property type="entry name" value="Prokaryotic ribosomal protein L17"/>
    <property type="match status" value="1"/>
</dbReference>
<dbReference type="EMBL" id="CP007711">
    <property type="protein sequence ID" value="AIV03487.1"/>
    <property type="molecule type" value="Genomic_DNA"/>
</dbReference>
<dbReference type="InterPro" id="IPR000456">
    <property type="entry name" value="Ribosomal_bL17"/>
</dbReference>
<dbReference type="InterPro" id="IPR036373">
    <property type="entry name" value="Ribosomal_bL17_sf"/>
</dbReference>
<dbReference type="PROSITE" id="PS01167">
    <property type="entry name" value="RIBOSOMAL_L17"/>
    <property type="match status" value="1"/>
</dbReference>
<keyword evidence="2 5" id="KW-0689">Ribosomal protein</keyword>
<dbReference type="NCBIfam" id="TIGR00059">
    <property type="entry name" value="L17"/>
    <property type="match status" value="1"/>
</dbReference>
<dbReference type="PANTHER" id="PTHR14413:SF16">
    <property type="entry name" value="LARGE RIBOSOMAL SUBUNIT PROTEIN BL17M"/>
    <property type="match status" value="1"/>
</dbReference>
<proteinExistence type="inferred from homology"/>
<evidence type="ECO:0000313" key="8">
    <source>
        <dbReference type="Proteomes" id="UP000030066"/>
    </source>
</evidence>
<evidence type="ECO:0000256" key="6">
    <source>
        <dbReference type="RuleBase" id="RU000661"/>
    </source>
</evidence>
<dbReference type="Proteomes" id="UP000030066">
    <property type="component" value="Chromosome"/>
</dbReference>
<reference evidence="7 8" key="1">
    <citation type="journal article" date="2014" name="PLoS ONE">
        <title>An emerging Mycoplasma associated with trichomoniasis, vaginal infection and disease.</title>
        <authorList>
            <consortium name="Vaginal Microbiome Consortium"/>
            <person name="Fettweis J.M."/>
            <person name="Serrano M.G."/>
            <person name="Huang B."/>
            <person name="Brooks J.P."/>
            <person name="Glascock A.L."/>
            <person name="Sheth N.U."/>
            <person name="Strauss J.F.III."/>
            <person name="Jefferson K.K."/>
            <person name="Buck G.A."/>
        </authorList>
    </citation>
    <scope>NUCLEOTIDE SEQUENCE [LARGE SCALE GENOMIC DNA]</scope>
    <source>
        <strain evidence="7 8">VCU_M1</strain>
    </source>
</reference>
<protein>
    <recommendedName>
        <fullName evidence="4 6">50S ribosomal protein L17</fullName>
    </recommendedName>
</protein>
<dbReference type="Gene3D" id="3.90.1030.10">
    <property type="entry name" value="Ribosomal protein L17"/>
    <property type="match status" value="1"/>
</dbReference>
<evidence type="ECO:0000313" key="7">
    <source>
        <dbReference type="EMBL" id="AIV03487.1"/>
    </source>
</evidence>